<dbReference type="InterPro" id="IPR002475">
    <property type="entry name" value="Bcl2-like"/>
</dbReference>
<dbReference type="PANTHER" id="PTHR14965">
    <property type="entry name" value="SI:CH73-248E21.1"/>
    <property type="match status" value="1"/>
</dbReference>
<dbReference type="PROSITE" id="PS50062">
    <property type="entry name" value="BCL2_FAMILY"/>
    <property type="match status" value="1"/>
</dbReference>
<evidence type="ECO:0000313" key="4">
    <source>
        <dbReference type="Proteomes" id="UP001295444"/>
    </source>
</evidence>
<dbReference type="Gene3D" id="1.10.437.10">
    <property type="entry name" value="Blc2-like"/>
    <property type="match status" value="1"/>
</dbReference>
<evidence type="ECO:0000313" key="3">
    <source>
        <dbReference type="EMBL" id="CAH2276475.1"/>
    </source>
</evidence>
<dbReference type="SUPFAM" id="SSF56854">
    <property type="entry name" value="Bcl-2 inhibitors of programmed cell death"/>
    <property type="match status" value="1"/>
</dbReference>
<evidence type="ECO:0000256" key="1">
    <source>
        <dbReference type="ARBA" id="ARBA00022553"/>
    </source>
</evidence>
<dbReference type="EMBL" id="OW240914">
    <property type="protein sequence ID" value="CAH2276475.1"/>
    <property type="molecule type" value="Genomic_DNA"/>
</dbReference>
<proteinExistence type="predicted"/>
<name>A0AAD1RSU2_PELCU</name>
<accession>A0AAD1RSU2</accession>
<keyword evidence="1" id="KW-0597">Phosphoprotein</keyword>
<dbReference type="AlphaFoldDB" id="A0AAD1RSU2"/>
<dbReference type="GO" id="GO:0006915">
    <property type="term" value="P:apoptotic process"/>
    <property type="evidence" value="ECO:0007669"/>
    <property type="project" value="UniProtKB-KW"/>
</dbReference>
<reference evidence="3" key="1">
    <citation type="submission" date="2022-03" db="EMBL/GenBank/DDBJ databases">
        <authorList>
            <person name="Alioto T."/>
            <person name="Alioto T."/>
            <person name="Gomez Garrido J."/>
        </authorList>
    </citation>
    <scope>NUCLEOTIDE SEQUENCE</scope>
</reference>
<evidence type="ECO:0000256" key="2">
    <source>
        <dbReference type="ARBA" id="ARBA00022703"/>
    </source>
</evidence>
<protein>
    <submittedName>
        <fullName evidence="3">Apoptosis facilitator Bcl-2 14</fullName>
    </submittedName>
</protein>
<organism evidence="3 4">
    <name type="scientific">Pelobates cultripes</name>
    <name type="common">Western spadefoot toad</name>
    <dbReference type="NCBI Taxonomy" id="61616"/>
    <lineage>
        <taxon>Eukaryota</taxon>
        <taxon>Metazoa</taxon>
        <taxon>Chordata</taxon>
        <taxon>Craniata</taxon>
        <taxon>Vertebrata</taxon>
        <taxon>Euteleostomi</taxon>
        <taxon>Amphibia</taxon>
        <taxon>Batrachia</taxon>
        <taxon>Anura</taxon>
        <taxon>Pelobatoidea</taxon>
        <taxon>Pelobatidae</taxon>
        <taxon>Pelobates</taxon>
    </lineage>
</organism>
<keyword evidence="4" id="KW-1185">Reference proteome</keyword>
<keyword evidence="2" id="KW-0053">Apoptosis</keyword>
<dbReference type="PANTHER" id="PTHR14965:SF1">
    <property type="entry name" value="APOPTOSIS FACILITATOR BCL-2-LIKE PROTEIN 14"/>
    <property type="match status" value="1"/>
</dbReference>
<dbReference type="GO" id="GO:2001236">
    <property type="term" value="P:regulation of extrinsic apoptotic signaling pathway"/>
    <property type="evidence" value="ECO:0007669"/>
    <property type="project" value="TreeGrafter"/>
</dbReference>
<sequence length="119" mass="13859">MTIAKILRESGDSLDEEMQKNRSMFDQFRRALCYDFYKDFLNTYIGQPVPLTEPEVEKKRTAVALCFDVTSKLTTLDNQPMNKVLGFGAHYIKEYFTPWVESQGGWEKALDMETDKEVE</sequence>
<dbReference type="InterPro" id="IPR036834">
    <property type="entry name" value="Bcl-2-like_sf"/>
</dbReference>
<gene>
    <name evidence="3" type="ORF">PECUL_23A054587</name>
</gene>
<dbReference type="Proteomes" id="UP001295444">
    <property type="component" value="Chromosome 03"/>
</dbReference>